<proteinExistence type="predicted"/>
<reference evidence="1" key="1">
    <citation type="journal article" date="2020" name="Nature">
        <title>Giant virus diversity and host interactions through global metagenomics.</title>
        <authorList>
            <person name="Schulz F."/>
            <person name="Roux S."/>
            <person name="Paez-Espino D."/>
            <person name="Jungbluth S."/>
            <person name="Walsh D.A."/>
            <person name="Denef V.J."/>
            <person name="McMahon K.D."/>
            <person name="Konstantinidis K.T."/>
            <person name="Eloe-Fadrosh E.A."/>
            <person name="Kyrpides N.C."/>
            <person name="Woyke T."/>
        </authorList>
    </citation>
    <scope>NUCLEOTIDE SEQUENCE</scope>
    <source>
        <strain evidence="1">GVMAG-M-3300023179-114</strain>
    </source>
</reference>
<sequence length="37" mass="4253">MLDAIIITRAVKRPKVTLFIAKNKTTKMRITLPKRDA</sequence>
<evidence type="ECO:0000313" key="1">
    <source>
        <dbReference type="EMBL" id="QHT23198.1"/>
    </source>
</evidence>
<dbReference type="AlphaFoldDB" id="A0A6C0E349"/>
<organism evidence="1">
    <name type="scientific">viral metagenome</name>
    <dbReference type="NCBI Taxonomy" id="1070528"/>
    <lineage>
        <taxon>unclassified sequences</taxon>
        <taxon>metagenomes</taxon>
        <taxon>organismal metagenomes</taxon>
    </lineage>
</organism>
<accession>A0A6C0E349</accession>
<name>A0A6C0E349_9ZZZZ</name>
<protein>
    <submittedName>
        <fullName evidence="1">Uncharacterized protein</fullName>
    </submittedName>
</protein>
<dbReference type="EMBL" id="MN739728">
    <property type="protein sequence ID" value="QHT23198.1"/>
    <property type="molecule type" value="Genomic_DNA"/>
</dbReference>